<feature type="chain" id="PRO_5025557752" description="Bacterial surface antigen (D15) domain-containing protein" evidence="4">
    <location>
        <begin position="25"/>
        <end position="425"/>
    </location>
</feature>
<protein>
    <recommendedName>
        <fullName evidence="5">Bacterial surface antigen (D15) domain-containing protein</fullName>
    </recommendedName>
</protein>
<dbReference type="Gene3D" id="2.40.160.50">
    <property type="entry name" value="membrane protein fhac: a member of the omp85/tpsb transporter family"/>
    <property type="match status" value="1"/>
</dbReference>
<accession>A0A6C2UAM0</accession>
<evidence type="ECO:0000256" key="3">
    <source>
        <dbReference type="SAM" id="MobiDB-lite"/>
    </source>
</evidence>
<organism evidence="6 7">
    <name type="scientific">Pontiella desulfatans</name>
    <dbReference type="NCBI Taxonomy" id="2750659"/>
    <lineage>
        <taxon>Bacteria</taxon>
        <taxon>Pseudomonadati</taxon>
        <taxon>Kiritimatiellota</taxon>
        <taxon>Kiritimatiellia</taxon>
        <taxon>Kiritimatiellales</taxon>
        <taxon>Pontiellaceae</taxon>
        <taxon>Pontiella</taxon>
    </lineage>
</organism>
<feature type="signal peptide" evidence="4">
    <location>
        <begin position="1"/>
        <end position="24"/>
    </location>
</feature>
<keyword evidence="7" id="KW-1185">Reference proteome</keyword>
<feature type="domain" description="Bacterial surface antigen (D15)" evidence="5">
    <location>
        <begin position="141"/>
        <end position="411"/>
    </location>
</feature>
<reference evidence="6 7" key="1">
    <citation type="submission" date="2019-04" db="EMBL/GenBank/DDBJ databases">
        <authorList>
            <person name="Van Vliet M D."/>
        </authorList>
    </citation>
    <scope>NUCLEOTIDE SEQUENCE [LARGE SCALE GENOMIC DNA]</scope>
    <source>
        <strain evidence="6 7">F1</strain>
    </source>
</reference>
<evidence type="ECO:0000313" key="7">
    <source>
        <dbReference type="Proteomes" id="UP000366872"/>
    </source>
</evidence>
<evidence type="ECO:0000256" key="4">
    <source>
        <dbReference type="SAM" id="SignalP"/>
    </source>
</evidence>
<dbReference type="RefSeq" id="WP_136082054.1">
    <property type="nucleotide sequence ID" value="NZ_CAAHFG010000003.1"/>
</dbReference>
<proteinExistence type="predicted"/>
<feature type="region of interest" description="Disordered" evidence="3">
    <location>
        <begin position="118"/>
        <end position="141"/>
    </location>
</feature>
<dbReference type="InterPro" id="IPR000184">
    <property type="entry name" value="Bac_surfAg_D15"/>
</dbReference>
<gene>
    <name evidence="6" type="ORF">PDESU_05152</name>
</gene>
<dbReference type="Proteomes" id="UP000366872">
    <property type="component" value="Unassembled WGS sequence"/>
</dbReference>
<evidence type="ECO:0000313" key="6">
    <source>
        <dbReference type="EMBL" id="VGO16561.1"/>
    </source>
</evidence>
<sequence>MRKSIFPSGILFALALSLPPGTGAQYVIHEGNETGPVKSRTIIVPYAFSTETLGTGLGLGGSVGFDSQPESLSYGSAYGTSNGSWLLLLGASNLKAPGIGRLYISPYAMFTRQTQMRIHGGVDNPGHPGERAGSNDSSKDNYIEENAGEATLNLEMRYILPWGHYRENTIHSYVTRNAILQENPSGAESWNPLESGKSTLLFRPYYRNVFTDVEELETLYFELGFEHDNRDYLPNPHRGYKWNLGISHDFDWLNHTRRWTSVEGEIDGFIPLWDTSWSRQQTLALSWWSAYSPSYDASSPDHDGKPPYFTGPTLGGLWRLRGYPSNRFHDKAAIYYGGEYRVMPEWQPFGEIEFLDPLMIRWWQFVALAEVGRVAPGWNVETLHTDMKHSYGLGIRGMFNTGIGRLDFVFCDEGFSLVAMFGQTF</sequence>
<evidence type="ECO:0000256" key="2">
    <source>
        <dbReference type="ARBA" id="ARBA00023136"/>
    </source>
</evidence>
<keyword evidence="4" id="KW-0732">Signal</keyword>
<comment type="subcellular location">
    <subcellularLocation>
        <location evidence="1">Membrane</location>
    </subcellularLocation>
</comment>
<dbReference type="AlphaFoldDB" id="A0A6C2UAM0"/>
<evidence type="ECO:0000259" key="5">
    <source>
        <dbReference type="Pfam" id="PF01103"/>
    </source>
</evidence>
<name>A0A6C2UAM0_PONDE</name>
<keyword evidence="2" id="KW-0472">Membrane</keyword>
<evidence type="ECO:0000256" key="1">
    <source>
        <dbReference type="ARBA" id="ARBA00004370"/>
    </source>
</evidence>
<dbReference type="Pfam" id="PF01103">
    <property type="entry name" value="Omp85"/>
    <property type="match status" value="1"/>
</dbReference>
<dbReference type="GO" id="GO:0019867">
    <property type="term" value="C:outer membrane"/>
    <property type="evidence" value="ECO:0007669"/>
    <property type="project" value="InterPro"/>
</dbReference>
<dbReference type="EMBL" id="CAAHFG010000003">
    <property type="protein sequence ID" value="VGO16561.1"/>
    <property type="molecule type" value="Genomic_DNA"/>
</dbReference>